<feature type="region of interest" description="Disordered" evidence="1">
    <location>
        <begin position="76"/>
        <end position="100"/>
    </location>
</feature>
<reference evidence="2 3" key="1">
    <citation type="journal article" date="2019" name="Commun. Biol.">
        <title>The bagworm genome reveals a unique fibroin gene that provides high tensile strength.</title>
        <authorList>
            <person name="Kono N."/>
            <person name="Nakamura H."/>
            <person name="Ohtoshi R."/>
            <person name="Tomita M."/>
            <person name="Numata K."/>
            <person name="Arakawa K."/>
        </authorList>
    </citation>
    <scope>NUCLEOTIDE SEQUENCE [LARGE SCALE GENOMIC DNA]</scope>
</reference>
<proteinExistence type="predicted"/>
<comment type="caution">
    <text evidence="2">The sequence shown here is derived from an EMBL/GenBank/DDBJ whole genome shotgun (WGS) entry which is preliminary data.</text>
</comment>
<evidence type="ECO:0000256" key="1">
    <source>
        <dbReference type="SAM" id="MobiDB-lite"/>
    </source>
</evidence>
<dbReference type="Proteomes" id="UP000299102">
    <property type="component" value="Unassembled WGS sequence"/>
</dbReference>
<evidence type="ECO:0000313" key="2">
    <source>
        <dbReference type="EMBL" id="GBP14894.1"/>
    </source>
</evidence>
<dbReference type="EMBL" id="BGZK01005640">
    <property type="protein sequence ID" value="GBP14894.1"/>
    <property type="molecule type" value="Genomic_DNA"/>
</dbReference>
<dbReference type="AlphaFoldDB" id="A0A4C1TLF6"/>
<feature type="compositionally biased region" description="Polar residues" evidence="1">
    <location>
        <begin position="80"/>
        <end position="100"/>
    </location>
</feature>
<keyword evidence="3" id="KW-1185">Reference proteome</keyword>
<organism evidence="2 3">
    <name type="scientific">Eumeta variegata</name>
    <name type="common">Bagworm moth</name>
    <name type="synonym">Eumeta japonica</name>
    <dbReference type="NCBI Taxonomy" id="151549"/>
    <lineage>
        <taxon>Eukaryota</taxon>
        <taxon>Metazoa</taxon>
        <taxon>Ecdysozoa</taxon>
        <taxon>Arthropoda</taxon>
        <taxon>Hexapoda</taxon>
        <taxon>Insecta</taxon>
        <taxon>Pterygota</taxon>
        <taxon>Neoptera</taxon>
        <taxon>Endopterygota</taxon>
        <taxon>Lepidoptera</taxon>
        <taxon>Glossata</taxon>
        <taxon>Ditrysia</taxon>
        <taxon>Tineoidea</taxon>
        <taxon>Psychidae</taxon>
        <taxon>Oiketicinae</taxon>
        <taxon>Eumeta</taxon>
    </lineage>
</organism>
<name>A0A4C1TLF6_EUMVA</name>
<evidence type="ECO:0000313" key="3">
    <source>
        <dbReference type="Proteomes" id="UP000299102"/>
    </source>
</evidence>
<accession>A0A4C1TLF6</accession>
<sequence>MAKDEGDLMDVVSVKTLLANVSLKAQKVDLPLAFRHIIQQITTNKIRNKQATDIPRKQFVKVPWAPPEFRSRRIRKVPTSGGNSALPSSKNCGQYANNSPVSKRIPKNNLTIDPIRDWCFGHDTYLIKAQSAKAEPD</sequence>
<protein>
    <submittedName>
        <fullName evidence="2">Uncharacterized protein</fullName>
    </submittedName>
</protein>
<gene>
    <name evidence="2" type="ORF">EVAR_101712_1</name>
</gene>